<sequence length="162" mass="17789">MQQAIRLAGFFAAHGVWCVADGEDLIPIYAFEDAAGERKMVRYASERVEDAVAEARTRLSANPDQARHAVLVHDGLLTLPSGRTDSLILSVRDFAGDIALTLAVPYRNAAHPLGFAVHRPKFLDWRGAGEPDYARLGEDFFAGVEEHETGDRVWQAALDDSI</sequence>
<evidence type="ECO:0000313" key="1">
    <source>
        <dbReference type="EMBL" id="BAV95874.1"/>
    </source>
</evidence>
<reference evidence="1 2" key="1">
    <citation type="journal article" date="2017" name="DNA Res.">
        <title>Complete genome sequence and expression profile of the commercial lytic enzyme producer Lysobacter enzymogenes M497-1.</title>
        <authorList>
            <person name="Takami H."/>
            <person name="Toyoda A."/>
            <person name="Uchiyama I."/>
            <person name="Itoh T."/>
            <person name="Takaki Y."/>
            <person name="Arai W."/>
            <person name="Nishi S."/>
            <person name="Kawai M."/>
            <person name="Shinya K."/>
            <person name="Ikeda H."/>
        </authorList>
    </citation>
    <scope>NUCLEOTIDE SEQUENCE [LARGE SCALE GENOMIC DNA]</scope>
    <source>
        <strain evidence="1 2">M497-1</strain>
    </source>
</reference>
<gene>
    <name evidence="1" type="ORF">LEN_0387</name>
</gene>
<dbReference type="Proteomes" id="UP000218824">
    <property type="component" value="Chromosome"/>
</dbReference>
<protein>
    <submittedName>
        <fullName evidence="1">Uncharacterized protein</fullName>
    </submittedName>
</protein>
<name>A0AAU9AI89_LYSEN</name>
<dbReference type="AlphaFoldDB" id="A0AAU9AI89"/>
<dbReference type="EMBL" id="AP014940">
    <property type="protein sequence ID" value="BAV95874.1"/>
    <property type="molecule type" value="Genomic_DNA"/>
</dbReference>
<dbReference type="RefSeq" id="WP_096376430.1">
    <property type="nucleotide sequence ID" value="NZ_AP014940.1"/>
</dbReference>
<evidence type="ECO:0000313" key="2">
    <source>
        <dbReference type="Proteomes" id="UP000218824"/>
    </source>
</evidence>
<proteinExistence type="predicted"/>
<dbReference type="GeneID" id="83062300"/>
<organism evidence="1 2">
    <name type="scientific">Lysobacter enzymogenes</name>
    <dbReference type="NCBI Taxonomy" id="69"/>
    <lineage>
        <taxon>Bacteria</taxon>
        <taxon>Pseudomonadati</taxon>
        <taxon>Pseudomonadota</taxon>
        <taxon>Gammaproteobacteria</taxon>
        <taxon>Lysobacterales</taxon>
        <taxon>Lysobacteraceae</taxon>
        <taxon>Lysobacter</taxon>
    </lineage>
</organism>
<dbReference type="KEGG" id="lem:LEN_0387"/>
<accession>A0AAU9AI89</accession>